<evidence type="ECO:0000313" key="3">
    <source>
        <dbReference type="EMBL" id="GAX87674.1"/>
    </source>
</evidence>
<reference evidence="3 4" key="1">
    <citation type="journal article" date="2017" name="Syst. Appl. Microbiol.">
        <title>Lebetimonas natsushimae sp. nov., a novel strictly anaerobic, moderately thermophilic chemoautotroph isolated from a deep-sea hydrothermal vent polychaete nest in the Mid-Okinawa Trough.</title>
        <authorList>
            <person name="Nagata R."/>
            <person name="Takaki Y."/>
            <person name="Tame A."/>
            <person name="Nunoura T."/>
            <person name="Muto H."/>
            <person name="Mino S."/>
            <person name="Sawayama S."/>
            <person name="Takai K."/>
            <person name="Nakagawa S."/>
        </authorList>
    </citation>
    <scope>NUCLEOTIDE SEQUENCE [LARGE SCALE GENOMIC DNA]</scope>
    <source>
        <strain evidence="3 4">HS1857</strain>
    </source>
</reference>
<comment type="caution">
    <text evidence="3">The sequence shown here is derived from an EMBL/GenBank/DDBJ whole genome shotgun (WGS) entry which is preliminary data.</text>
</comment>
<dbReference type="InterPro" id="IPR025002">
    <property type="entry name" value="DUF3972"/>
</dbReference>
<protein>
    <recommendedName>
        <fullName evidence="2">DUF3972 domain-containing protein</fullName>
    </recommendedName>
</protein>
<dbReference type="EMBL" id="BDME01000002">
    <property type="protein sequence ID" value="GAX87674.1"/>
    <property type="molecule type" value="Genomic_DNA"/>
</dbReference>
<evidence type="ECO:0000256" key="1">
    <source>
        <dbReference type="SAM" id="Coils"/>
    </source>
</evidence>
<evidence type="ECO:0000313" key="4">
    <source>
        <dbReference type="Proteomes" id="UP000217944"/>
    </source>
</evidence>
<dbReference type="RefSeq" id="WP_096258937.1">
    <property type="nucleotide sequence ID" value="NZ_BDME01000002.1"/>
</dbReference>
<dbReference type="Proteomes" id="UP000217944">
    <property type="component" value="Unassembled WGS sequence"/>
</dbReference>
<proteinExistence type="predicted"/>
<accession>A0A292YF59</accession>
<dbReference type="AlphaFoldDB" id="A0A292YF59"/>
<dbReference type="Pfam" id="PF13118">
    <property type="entry name" value="DUF3972"/>
    <property type="match status" value="1"/>
</dbReference>
<dbReference type="OrthoDB" id="5322012at2"/>
<keyword evidence="4" id="KW-1185">Reference proteome</keyword>
<evidence type="ECO:0000259" key="2">
    <source>
        <dbReference type="Pfam" id="PF13118"/>
    </source>
</evidence>
<feature type="domain" description="DUF3972" evidence="2">
    <location>
        <begin position="9"/>
        <end position="123"/>
    </location>
</feature>
<sequence>MKTLLTIEEFEKISGKNKQEILSLCREKKLKCKKSEGIIYIEVENNNKLIPLNEVEIVKSDDIAKKTLATFLTMHEKVLMSKDETIEALKEENKFLKESIYSIQEVYEDAQETIKRLQKQLEITQNELEFCRKKYKLMWGRVLKKEEENN</sequence>
<feature type="coiled-coil region" evidence="1">
    <location>
        <begin position="79"/>
        <end position="134"/>
    </location>
</feature>
<keyword evidence="1" id="KW-0175">Coiled coil</keyword>
<gene>
    <name evidence="3" type="ORF">LNAT_P0971</name>
</gene>
<name>A0A292YF59_9BACT</name>
<organism evidence="3 4">
    <name type="scientific">Lebetimonas natsushimae</name>
    <dbReference type="NCBI Taxonomy" id="1936991"/>
    <lineage>
        <taxon>Bacteria</taxon>
        <taxon>Pseudomonadati</taxon>
        <taxon>Campylobacterota</taxon>
        <taxon>Epsilonproteobacteria</taxon>
        <taxon>Nautiliales</taxon>
        <taxon>Nautiliaceae</taxon>
        <taxon>Lebetimonas</taxon>
    </lineage>
</organism>